<dbReference type="GO" id="GO:0046872">
    <property type="term" value="F:metal ion binding"/>
    <property type="evidence" value="ECO:0007669"/>
    <property type="project" value="UniProtKB-KW"/>
</dbReference>
<protein>
    <recommendedName>
        <fullName evidence="10">DNA primase</fullName>
        <ecNumber evidence="10">2.7.7.-</ecNumber>
    </recommendedName>
</protein>
<comment type="similarity">
    <text evidence="1 10">Belongs to the eukaryotic-type primase small subunit family.</text>
</comment>
<evidence type="ECO:0000256" key="6">
    <source>
        <dbReference type="ARBA" id="ARBA00022705"/>
    </source>
</evidence>
<dbReference type="Proteomes" id="UP000620104">
    <property type="component" value="Unassembled WGS sequence"/>
</dbReference>
<evidence type="ECO:0000256" key="3">
    <source>
        <dbReference type="ARBA" id="ARBA00022515"/>
    </source>
</evidence>
<keyword evidence="4 10" id="KW-0808">Transferase</keyword>
<proteinExistence type="inferred from homology"/>
<keyword evidence="7" id="KW-0479">Metal-binding</keyword>
<evidence type="ECO:0000256" key="9">
    <source>
        <dbReference type="ARBA" id="ARBA00023163"/>
    </source>
</evidence>
<evidence type="ECO:0000313" key="13">
    <source>
        <dbReference type="Proteomes" id="UP000620104"/>
    </source>
</evidence>
<dbReference type="InterPro" id="IPR014052">
    <property type="entry name" value="DNA_primase_ssu_euk/arc"/>
</dbReference>
<evidence type="ECO:0000256" key="8">
    <source>
        <dbReference type="ARBA" id="ARBA00022833"/>
    </source>
</evidence>
<evidence type="ECO:0000256" key="5">
    <source>
        <dbReference type="ARBA" id="ARBA00022695"/>
    </source>
</evidence>
<evidence type="ECO:0000256" key="10">
    <source>
        <dbReference type="RuleBase" id="RU003514"/>
    </source>
</evidence>
<dbReference type="GO" id="GO:0005658">
    <property type="term" value="C:alpha DNA polymerase:primase complex"/>
    <property type="evidence" value="ECO:0007669"/>
    <property type="project" value="UniProtKB-ARBA"/>
</dbReference>
<dbReference type="CDD" id="cd04860">
    <property type="entry name" value="AE_Prim_S"/>
    <property type="match status" value="1"/>
</dbReference>
<accession>A0A8H3YI61</accession>
<evidence type="ECO:0000256" key="11">
    <source>
        <dbReference type="SAM" id="MobiDB-lite"/>
    </source>
</evidence>
<dbReference type="OrthoDB" id="19606at2759"/>
<sequence>MPIPVKVEPTMQVEDDAKSPEVMLAFYRRLFPYKPFYLWLNHEQAPTRLFTHREFAFTLGESTYVRYNSFSNAEEFKKEILRANPTRFEIGPVYNARPRDRKTMQPSALRPEKRELVFDIDMTDYDEIRTCCQGGAICVRCWGYIAAAVKVLDHSLREHFGFQHLLWVYSGRRGIHCWISDRAALDLSDDQRKAITNFLEVIKGGKEQLKKVNVRGSNDNGELHPALSDALNDVKEMFVKTVLRDQDCFRHERGWDTLLALIPDKDIIDNLRNRWQNSESSSQTKWTDLLKAREKLSDHHLRYNKIVKAMEDIILQYTYPRIDAEVSKRRNHLLKSPFVIHPGTGRVCVPVDPSEVENFDPAGVPTVGQLLRELDQTHSGSLPEDVKMEEESQEDKAVKRSEPDYNRTSLRPYVELFEKHIAAVMREAREHKRAANTHSMDF</sequence>
<keyword evidence="2 10" id="KW-0240">DNA-directed RNA polymerase</keyword>
<dbReference type="SUPFAM" id="SSF56747">
    <property type="entry name" value="Prim-pol domain"/>
    <property type="match status" value="1"/>
</dbReference>
<dbReference type="AlphaFoldDB" id="A0A8H3YI61"/>
<keyword evidence="6 10" id="KW-0235">DNA replication</keyword>
<dbReference type="GO" id="GO:0003899">
    <property type="term" value="F:DNA-directed RNA polymerase activity"/>
    <property type="evidence" value="ECO:0007669"/>
    <property type="project" value="InterPro"/>
</dbReference>
<gene>
    <name evidence="12" type="ORF">NliqN6_4658</name>
</gene>
<reference evidence="12" key="1">
    <citation type="submission" date="2020-07" db="EMBL/GenBank/DDBJ databases">
        <title>Draft Genome Sequence of a Deep-Sea Yeast, Naganishia (Cryptococcus) liquefaciens strain N6.</title>
        <authorList>
            <person name="Han Y.W."/>
            <person name="Kajitani R."/>
            <person name="Morimoto H."/>
            <person name="Parhat M."/>
            <person name="Tsubouchi H."/>
            <person name="Bakenova O."/>
            <person name="Ogata M."/>
            <person name="Argunhan B."/>
            <person name="Aoki R."/>
            <person name="Kajiwara S."/>
            <person name="Itoh T."/>
            <person name="Iwasaki H."/>
        </authorList>
    </citation>
    <scope>NUCLEOTIDE SEQUENCE</scope>
    <source>
        <strain evidence="12">N6</strain>
    </source>
</reference>
<evidence type="ECO:0000313" key="12">
    <source>
        <dbReference type="EMBL" id="GHJ88256.1"/>
    </source>
</evidence>
<comment type="caution">
    <text evidence="12">The sequence shown here is derived from an EMBL/GenBank/DDBJ whole genome shotgun (WGS) entry which is preliminary data.</text>
</comment>
<dbReference type="EC" id="2.7.7.-" evidence="10"/>
<evidence type="ECO:0000256" key="4">
    <source>
        <dbReference type="ARBA" id="ARBA00022679"/>
    </source>
</evidence>
<name>A0A8H3YI61_9TREE</name>
<keyword evidence="9" id="KW-0804">Transcription</keyword>
<organism evidence="12 13">
    <name type="scientific">Naganishia liquefaciens</name>
    <dbReference type="NCBI Taxonomy" id="104408"/>
    <lineage>
        <taxon>Eukaryota</taxon>
        <taxon>Fungi</taxon>
        <taxon>Dikarya</taxon>
        <taxon>Basidiomycota</taxon>
        <taxon>Agaricomycotina</taxon>
        <taxon>Tremellomycetes</taxon>
        <taxon>Filobasidiales</taxon>
        <taxon>Filobasidiaceae</taxon>
        <taxon>Naganishia</taxon>
    </lineage>
</organism>
<evidence type="ECO:0000256" key="7">
    <source>
        <dbReference type="ARBA" id="ARBA00022723"/>
    </source>
</evidence>
<keyword evidence="13" id="KW-1185">Reference proteome</keyword>
<dbReference type="PANTHER" id="PTHR10536">
    <property type="entry name" value="DNA PRIMASE SMALL SUBUNIT"/>
    <property type="match status" value="1"/>
</dbReference>
<dbReference type="InterPro" id="IPR002755">
    <property type="entry name" value="DNA_primase_S"/>
</dbReference>
<feature type="region of interest" description="Disordered" evidence="11">
    <location>
        <begin position="378"/>
        <end position="404"/>
    </location>
</feature>
<evidence type="ECO:0000256" key="1">
    <source>
        <dbReference type="ARBA" id="ARBA00009762"/>
    </source>
</evidence>
<dbReference type="EMBL" id="BLZA01000030">
    <property type="protein sequence ID" value="GHJ88256.1"/>
    <property type="molecule type" value="Genomic_DNA"/>
</dbReference>
<evidence type="ECO:0000256" key="2">
    <source>
        <dbReference type="ARBA" id="ARBA00022478"/>
    </source>
</evidence>
<dbReference type="Gene3D" id="3.90.920.10">
    <property type="entry name" value="DNA primase, PRIM domain"/>
    <property type="match status" value="1"/>
</dbReference>
<dbReference type="FunFam" id="3.90.920.10:FF:000003">
    <property type="entry name" value="DNA primase"/>
    <property type="match status" value="1"/>
</dbReference>
<dbReference type="NCBIfam" id="TIGR00335">
    <property type="entry name" value="primase_sml"/>
    <property type="match status" value="1"/>
</dbReference>
<dbReference type="Pfam" id="PF01896">
    <property type="entry name" value="DNA_primase_S"/>
    <property type="match status" value="1"/>
</dbReference>
<dbReference type="GO" id="GO:0006269">
    <property type="term" value="P:DNA replication, synthesis of primer"/>
    <property type="evidence" value="ECO:0007669"/>
    <property type="project" value="UniProtKB-KW"/>
</dbReference>
<keyword evidence="5" id="KW-0548">Nucleotidyltransferase</keyword>
<keyword evidence="8" id="KW-0862">Zinc</keyword>
<feature type="compositionally biased region" description="Basic and acidic residues" evidence="11">
    <location>
        <begin position="384"/>
        <end position="404"/>
    </location>
</feature>
<keyword evidence="3 10" id="KW-0639">Primosome</keyword>